<dbReference type="FunFam" id="3.30.70.270:FF:000001">
    <property type="entry name" value="Diguanylate cyclase domain protein"/>
    <property type="match status" value="1"/>
</dbReference>
<dbReference type="SUPFAM" id="SSF52172">
    <property type="entry name" value="CheY-like"/>
    <property type="match status" value="1"/>
</dbReference>
<dbReference type="PANTHER" id="PTHR46663">
    <property type="entry name" value="DIGUANYLATE CYCLASE DGCT-RELATED"/>
    <property type="match status" value="1"/>
</dbReference>
<dbReference type="Pfam" id="PF00072">
    <property type="entry name" value="Response_reg"/>
    <property type="match status" value="1"/>
</dbReference>
<comment type="caution">
    <text evidence="6">The sequence shown here is derived from an EMBL/GenBank/DDBJ whole genome shotgun (WGS) entry which is preliminary data.</text>
</comment>
<keyword evidence="7" id="KW-1185">Reference proteome</keyword>
<dbReference type="InterPro" id="IPR043128">
    <property type="entry name" value="Rev_trsase/Diguanyl_cyclase"/>
</dbReference>
<dbReference type="NCBIfam" id="TIGR00254">
    <property type="entry name" value="GGDEF"/>
    <property type="match status" value="1"/>
</dbReference>
<evidence type="ECO:0000313" key="7">
    <source>
        <dbReference type="Proteomes" id="UP001139971"/>
    </source>
</evidence>
<dbReference type="EC" id="2.7.7.65" evidence="6"/>
<keyword evidence="3" id="KW-0175">Coiled coil</keyword>
<evidence type="ECO:0000256" key="1">
    <source>
        <dbReference type="ARBA" id="ARBA00001946"/>
    </source>
</evidence>
<dbReference type="InterPro" id="IPR029787">
    <property type="entry name" value="Nucleotide_cyclase"/>
</dbReference>
<dbReference type="PANTHER" id="PTHR46663:SF2">
    <property type="entry name" value="GGDEF DOMAIN-CONTAINING PROTEIN"/>
    <property type="match status" value="1"/>
</dbReference>
<dbReference type="Gene3D" id="3.40.50.2300">
    <property type="match status" value="1"/>
</dbReference>
<keyword evidence="6" id="KW-0548">Nucleotidyltransferase</keyword>
<dbReference type="SUPFAM" id="SSF55073">
    <property type="entry name" value="Nucleotide cyclase"/>
    <property type="match status" value="1"/>
</dbReference>
<keyword evidence="2" id="KW-0597">Phosphoprotein</keyword>
<proteinExistence type="predicted"/>
<dbReference type="PROSITE" id="PS50110">
    <property type="entry name" value="RESPONSE_REGULATORY"/>
    <property type="match status" value="1"/>
</dbReference>
<dbReference type="InterPro" id="IPR011006">
    <property type="entry name" value="CheY-like_superfamily"/>
</dbReference>
<dbReference type="Gene3D" id="3.30.70.270">
    <property type="match status" value="1"/>
</dbReference>
<evidence type="ECO:0000259" key="5">
    <source>
        <dbReference type="PROSITE" id="PS50887"/>
    </source>
</evidence>
<evidence type="ECO:0000256" key="3">
    <source>
        <dbReference type="SAM" id="Coils"/>
    </source>
</evidence>
<feature type="modified residue" description="4-aspartylphosphate" evidence="2">
    <location>
        <position position="58"/>
    </location>
</feature>
<organism evidence="6 7">
    <name type="scientific">Tahibacter soli</name>
    <dbReference type="NCBI Taxonomy" id="2983605"/>
    <lineage>
        <taxon>Bacteria</taxon>
        <taxon>Pseudomonadati</taxon>
        <taxon>Pseudomonadota</taxon>
        <taxon>Gammaproteobacteria</taxon>
        <taxon>Lysobacterales</taxon>
        <taxon>Rhodanobacteraceae</taxon>
        <taxon>Tahibacter</taxon>
    </lineage>
</organism>
<dbReference type="RefSeq" id="WP_263542206.1">
    <property type="nucleotide sequence ID" value="NZ_JAOVZO020000018.1"/>
</dbReference>
<dbReference type="InterPro" id="IPR052163">
    <property type="entry name" value="DGC-Regulatory_Protein"/>
</dbReference>
<keyword evidence="6" id="KW-0808">Transferase</keyword>
<dbReference type="EMBL" id="JAOVZO020000018">
    <property type="protein sequence ID" value="MDC8014577.1"/>
    <property type="molecule type" value="Genomic_DNA"/>
</dbReference>
<feature type="coiled-coil region" evidence="3">
    <location>
        <begin position="132"/>
        <end position="159"/>
    </location>
</feature>
<dbReference type="Proteomes" id="UP001139971">
    <property type="component" value="Unassembled WGS sequence"/>
</dbReference>
<dbReference type="PROSITE" id="PS50887">
    <property type="entry name" value="GGDEF"/>
    <property type="match status" value="1"/>
</dbReference>
<dbReference type="GO" id="GO:0000160">
    <property type="term" value="P:phosphorelay signal transduction system"/>
    <property type="evidence" value="ECO:0007669"/>
    <property type="project" value="InterPro"/>
</dbReference>
<reference evidence="6" key="1">
    <citation type="submission" date="2023-02" db="EMBL/GenBank/DDBJ databases">
        <title>Tahibacter soli sp. nov. isolated from soil.</title>
        <authorList>
            <person name="Baek J.H."/>
            <person name="Lee J.K."/>
            <person name="Choi D.G."/>
            <person name="Jeon C.O."/>
        </authorList>
    </citation>
    <scope>NUCLEOTIDE SEQUENCE</scope>
    <source>
        <strain evidence="6">BL</strain>
    </source>
</reference>
<feature type="domain" description="Response regulatory" evidence="4">
    <location>
        <begin position="9"/>
        <end position="126"/>
    </location>
</feature>
<name>A0A9X4BKT8_9GAMM</name>
<accession>A0A9X4BKT8</accession>
<dbReference type="CDD" id="cd01949">
    <property type="entry name" value="GGDEF"/>
    <property type="match status" value="1"/>
</dbReference>
<dbReference type="AlphaFoldDB" id="A0A9X4BKT8"/>
<evidence type="ECO:0000313" key="6">
    <source>
        <dbReference type="EMBL" id="MDC8014577.1"/>
    </source>
</evidence>
<evidence type="ECO:0000256" key="2">
    <source>
        <dbReference type="PROSITE-ProRule" id="PRU00169"/>
    </source>
</evidence>
<feature type="domain" description="GGDEF" evidence="5">
    <location>
        <begin position="197"/>
        <end position="334"/>
    </location>
</feature>
<dbReference type="GO" id="GO:0052621">
    <property type="term" value="F:diguanylate cyclase activity"/>
    <property type="evidence" value="ECO:0007669"/>
    <property type="project" value="UniProtKB-EC"/>
</dbReference>
<sequence>MIESTLRPKVLVADDNEHNLIAMRRLLGRFEIDIVEARTGSEALSATLDHDFALLLLDVHMPEMDGFEAAKLLAQEEATRYLPIIFVTATHADDLNRLRGYGFGAVDYITKPVNESILLSKVQVFLELYRHRNALRVAAETLRERNRMLEAEIAERRRAEELVRHQAIHDSLTGLPNRLLFEDRIEVAIERCRRDSSRFALIYIDIDHFKPVNDRYGHLAGDVLLVGVAQRLRQAMRTGDTVARVGGDEFVVILERAPDIEAASRRVESLAMTLAAPYALVLREETVEVKISASFGVALYPDHGDDYDSLLHAADDAMYRAKRDPARRYAVAEADDDR</sequence>
<protein>
    <submittedName>
        <fullName evidence="6">Diguanylate cyclase</fullName>
        <ecNumber evidence="6">2.7.7.65</ecNumber>
    </submittedName>
</protein>
<dbReference type="Pfam" id="PF00990">
    <property type="entry name" value="GGDEF"/>
    <property type="match status" value="1"/>
</dbReference>
<dbReference type="InterPro" id="IPR001789">
    <property type="entry name" value="Sig_transdc_resp-reg_receiver"/>
</dbReference>
<comment type="cofactor">
    <cofactor evidence="1">
        <name>Mg(2+)</name>
        <dbReference type="ChEBI" id="CHEBI:18420"/>
    </cofactor>
</comment>
<evidence type="ECO:0000259" key="4">
    <source>
        <dbReference type="PROSITE" id="PS50110"/>
    </source>
</evidence>
<dbReference type="SMART" id="SM00448">
    <property type="entry name" value="REC"/>
    <property type="match status" value="1"/>
</dbReference>
<gene>
    <name evidence="6" type="ORF">OD750_018685</name>
</gene>
<dbReference type="InterPro" id="IPR000160">
    <property type="entry name" value="GGDEF_dom"/>
</dbReference>
<dbReference type="SMART" id="SM00267">
    <property type="entry name" value="GGDEF"/>
    <property type="match status" value="1"/>
</dbReference>